<feature type="transmembrane region" description="Helical" evidence="11">
    <location>
        <begin position="65"/>
        <end position="89"/>
    </location>
</feature>
<organism evidence="13 14">
    <name type="scientific">Brevibacterium sediminis</name>
    <dbReference type="NCBI Taxonomy" id="1857024"/>
    <lineage>
        <taxon>Bacteria</taxon>
        <taxon>Bacillati</taxon>
        <taxon>Actinomycetota</taxon>
        <taxon>Actinomycetes</taxon>
        <taxon>Micrococcales</taxon>
        <taxon>Brevibacteriaceae</taxon>
        <taxon>Brevibacterium</taxon>
    </lineage>
</organism>
<keyword evidence="5 11" id="KW-0812">Transmembrane</keyword>
<dbReference type="FunFam" id="1.20.1250.20:FF:000001">
    <property type="entry name" value="Dicarboxylate MFS transporter"/>
    <property type="match status" value="1"/>
</dbReference>
<evidence type="ECO:0000256" key="4">
    <source>
        <dbReference type="ARBA" id="ARBA00022475"/>
    </source>
</evidence>
<keyword evidence="7 11" id="KW-1133">Transmembrane helix</keyword>
<gene>
    <name evidence="13" type="ORF">FHQ09_14835</name>
</gene>
<feature type="transmembrane region" description="Helical" evidence="11">
    <location>
        <begin position="166"/>
        <end position="188"/>
    </location>
</feature>
<dbReference type="PANTHER" id="PTHR43528">
    <property type="entry name" value="ALPHA-KETOGLUTARATE PERMEASE"/>
    <property type="match status" value="1"/>
</dbReference>
<dbReference type="GO" id="GO:0005886">
    <property type="term" value="C:plasma membrane"/>
    <property type="evidence" value="ECO:0007669"/>
    <property type="project" value="UniProtKB-SubCell"/>
</dbReference>
<feature type="transmembrane region" description="Helical" evidence="11">
    <location>
        <begin position="379"/>
        <end position="399"/>
    </location>
</feature>
<dbReference type="InterPro" id="IPR011701">
    <property type="entry name" value="MFS"/>
</dbReference>
<evidence type="ECO:0000256" key="8">
    <source>
        <dbReference type="ARBA" id="ARBA00023136"/>
    </source>
</evidence>
<dbReference type="InterPro" id="IPR036259">
    <property type="entry name" value="MFS_trans_sf"/>
</dbReference>
<keyword evidence="4" id="KW-1003">Cell membrane</keyword>
<evidence type="ECO:0000256" key="3">
    <source>
        <dbReference type="ARBA" id="ARBA00022448"/>
    </source>
</evidence>
<feature type="transmembrane region" description="Helical" evidence="11">
    <location>
        <begin position="133"/>
        <end position="154"/>
    </location>
</feature>
<evidence type="ECO:0000259" key="12">
    <source>
        <dbReference type="PROSITE" id="PS50850"/>
    </source>
</evidence>
<dbReference type="PROSITE" id="PS50850">
    <property type="entry name" value="MFS"/>
    <property type="match status" value="1"/>
</dbReference>
<comment type="function">
    <text evidence="9">May be a proton symporter involved in the uptake of osmolytes such as proline and glycine betaine.</text>
</comment>
<proteinExistence type="inferred from homology"/>
<dbReference type="PROSITE" id="PS00217">
    <property type="entry name" value="SUGAR_TRANSPORT_2"/>
    <property type="match status" value="1"/>
</dbReference>
<dbReference type="Gene3D" id="1.20.1250.20">
    <property type="entry name" value="MFS general substrate transporter like domains"/>
    <property type="match status" value="2"/>
</dbReference>
<dbReference type="GO" id="GO:0015293">
    <property type="term" value="F:symporter activity"/>
    <property type="evidence" value="ECO:0007669"/>
    <property type="project" value="UniProtKB-KW"/>
</dbReference>
<dbReference type="AlphaFoldDB" id="A0A5C4WYZ4"/>
<evidence type="ECO:0000313" key="13">
    <source>
        <dbReference type="EMBL" id="TNM53312.1"/>
    </source>
</evidence>
<dbReference type="InterPro" id="IPR051084">
    <property type="entry name" value="H+-coupled_symporters"/>
</dbReference>
<keyword evidence="6" id="KW-0769">Symport</keyword>
<feature type="transmembrane region" description="Helical" evidence="11">
    <location>
        <begin position="101"/>
        <end position="121"/>
    </location>
</feature>
<comment type="caution">
    <text evidence="13">The sequence shown here is derived from an EMBL/GenBank/DDBJ whole genome shotgun (WGS) entry which is preliminary data.</text>
</comment>
<keyword evidence="3" id="KW-0813">Transport</keyword>
<comment type="similarity">
    <text evidence="2">Belongs to the major facilitator superfamily. Metabolite:H+ Symporter (MHS) family (TC 2.A.1.6) family.</text>
</comment>
<reference evidence="13 14" key="1">
    <citation type="submission" date="2019-06" db="EMBL/GenBank/DDBJ databases">
        <authorList>
            <person name="Mardanova A.M."/>
            <person name="Pudova D.S."/>
            <person name="Shagimardanova E.I."/>
            <person name="Gogoleva N.E."/>
            <person name="Lutfullin M.T."/>
            <person name="Hadieva G.F."/>
            <person name="Sharipova M.R."/>
        </authorList>
    </citation>
    <scope>NUCLEOTIDE SEQUENCE [LARGE SCALE GENOMIC DNA]</scope>
    <source>
        <strain evidence="13 14">MG-1</strain>
    </source>
</reference>
<keyword evidence="8 11" id="KW-0472">Membrane</keyword>
<comment type="subcellular location">
    <subcellularLocation>
        <location evidence="1">Cell membrane</location>
        <topology evidence="1">Multi-pass membrane protein</topology>
    </subcellularLocation>
</comment>
<evidence type="ECO:0000256" key="1">
    <source>
        <dbReference type="ARBA" id="ARBA00004651"/>
    </source>
</evidence>
<name>A0A5C4WYZ4_9MICO</name>
<feature type="transmembrane region" description="Helical" evidence="11">
    <location>
        <begin position="405"/>
        <end position="430"/>
    </location>
</feature>
<sequence length="438" mass="46533">MVPDKETTMMLTEEIKTAKTTRRTVWKTALTGGAGSLLEYYDYSLFATLAIFVAAALMPQSDPTIALLATLAVFGSGFLMRPIGALFFGWLGDRHGRRASLLTSVIMMGAVSSLMGLIPAYSDIGLTAPVLLVLLRLVQGLCAGGEASGAATYIAEMAPPERRGFFGAFTPAGIALGTAAASGVASLVSTVFGDSAMAEWGWRLPFLLSLPLSIIILWIRNTLPESAKFSAKTASAGPPPIVSVLRHERTATIKLILLAFSMSLTGYVGHVYLNTYLTTELDYSTSEAFGTNAVITVLFAILMPFAALVSDRIGRGRTYAYAMVGYILLTIPSFALMSPASGWPLPLTMAISFVPWVFAQAIGYPLFTELFRSTARLTGVAFGFSIGTIVGGGFGPYVAQWLTDLTGWTLAPAAYMTCASIIGLATVLTVGRSKIDDR</sequence>
<feature type="transmembrane region" description="Helical" evidence="11">
    <location>
        <begin position="40"/>
        <end position="59"/>
    </location>
</feature>
<evidence type="ECO:0000256" key="9">
    <source>
        <dbReference type="ARBA" id="ARBA00037295"/>
    </source>
</evidence>
<evidence type="ECO:0000256" key="11">
    <source>
        <dbReference type="SAM" id="Phobius"/>
    </source>
</evidence>
<dbReference type="SUPFAM" id="SSF103473">
    <property type="entry name" value="MFS general substrate transporter"/>
    <property type="match status" value="1"/>
</dbReference>
<protein>
    <recommendedName>
        <fullName evidence="10">Putative proline/betaine transporter</fullName>
    </recommendedName>
</protein>
<feature type="transmembrane region" description="Helical" evidence="11">
    <location>
        <begin position="293"/>
        <end position="311"/>
    </location>
</feature>
<evidence type="ECO:0000256" key="2">
    <source>
        <dbReference type="ARBA" id="ARBA00008240"/>
    </source>
</evidence>
<evidence type="ECO:0000256" key="7">
    <source>
        <dbReference type="ARBA" id="ARBA00022989"/>
    </source>
</evidence>
<feature type="transmembrane region" description="Helical" evidence="11">
    <location>
        <begin position="343"/>
        <end position="367"/>
    </location>
</feature>
<accession>A0A5C4WYZ4</accession>
<dbReference type="EMBL" id="VDMQ01000010">
    <property type="protein sequence ID" value="TNM53312.1"/>
    <property type="molecule type" value="Genomic_DNA"/>
</dbReference>
<feature type="transmembrane region" description="Helical" evidence="11">
    <location>
        <begin position="255"/>
        <end position="273"/>
    </location>
</feature>
<dbReference type="PANTHER" id="PTHR43528:SF1">
    <property type="entry name" value="ALPHA-KETOGLUTARATE PERMEASE"/>
    <property type="match status" value="1"/>
</dbReference>
<dbReference type="Proteomes" id="UP000314223">
    <property type="component" value="Unassembled WGS sequence"/>
</dbReference>
<evidence type="ECO:0000313" key="14">
    <source>
        <dbReference type="Proteomes" id="UP000314223"/>
    </source>
</evidence>
<evidence type="ECO:0000256" key="10">
    <source>
        <dbReference type="ARBA" id="ARBA00039918"/>
    </source>
</evidence>
<evidence type="ECO:0000256" key="6">
    <source>
        <dbReference type="ARBA" id="ARBA00022847"/>
    </source>
</evidence>
<dbReference type="InterPro" id="IPR020846">
    <property type="entry name" value="MFS_dom"/>
</dbReference>
<feature type="transmembrane region" description="Helical" evidence="11">
    <location>
        <begin position="318"/>
        <end position="337"/>
    </location>
</feature>
<dbReference type="InterPro" id="IPR005829">
    <property type="entry name" value="Sugar_transporter_CS"/>
</dbReference>
<feature type="domain" description="Major facilitator superfamily (MFS) profile" evidence="12">
    <location>
        <begin position="28"/>
        <end position="437"/>
    </location>
</feature>
<evidence type="ECO:0000256" key="5">
    <source>
        <dbReference type="ARBA" id="ARBA00022692"/>
    </source>
</evidence>
<dbReference type="Pfam" id="PF07690">
    <property type="entry name" value="MFS_1"/>
    <property type="match status" value="1"/>
</dbReference>
<feature type="transmembrane region" description="Helical" evidence="11">
    <location>
        <begin position="200"/>
        <end position="219"/>
    </location>
</feature>